<organism evidence="2">
    <name type="scientific">Solanum chacoense</name>
    <name type="common">Chaco potato</name>
    <dbReference type="NCBI Taxonomy" id="4108"/>
    <lineage>
        <taxon>Eukaryota</taxon>
        <taxon>Viridiplantae</taxon>
        <taxon>Streptophyta</taxon>
        <taxon>Embryophyta</taxon>
        <taxon>Tracheophyta</taxon>
        <taxon>Spermatophyta</taxon>
        <taxon>Magnoliopsida</taxon>
        <taxon>eudicotyledons</taxon>
        <taxon>Gunneridae</taxon>
        <taxon>Pentapetalae</taxon>
        <taxon>asterids</taxon>
        <taxon>lamiids</taxon>
        <taxon>Solanales</taxon>
        <taxon>Solanaceae</taxon>
        <taxon>Solanoideae</taxon>
        <taxon>Solaneae</taxon>
        <taxon>Solanum</taxon>
    </lineage>
</organism>
<dbReference type="AlphaFoldDB" id="A0A0V0GYU5"/>
<reference evidence="2" key="1">
    <citation type="submission" date="2015-12" db="EMBL/GenBank/DDBJ databases">
        <title>Gene expression during late stages of embryo sac development: a critical building block for successful pollen-pistil interactions.</title>
        <authorList>
            <person name="Liu Y."/>
            <person name="Joly V."/>
            <person name="Sabar M."/>
            <person name="Matton D.P."/>
        </authorList>
    </citation>
    <scope>NUCLEOTIDE SEQUENCE</scope>
</reference>
<protein>
    <submittedName>
        <fullName evidence="2">Putative ovule protein</fullName>
    </submittedName>
</protein>
<feature type="signal peptide" evidence="1">
    <location>
        <begin position="1"/>
        <end position="30"/>
    </location>
</feature>
<name>A0A0V0GYU5_SOLCH</name>
<dbReference type="EMBL" id="GEDG01028297">
    <property type="protein sequence ID" value="JAP13281.1"/>
    <property type="molecule type" value="Transcribed_RNA"/>
</dbReference>
<proteinExistence type="predicted"/>
<evidence type="ECO:0000313" key="2">
    <source>
        <dbReference type="EMBL" id="JAP13281.1"/>
    </source>
</evidence>
<accession>A0A0V0GYU5</accession>
<keyword evidence="1" id="KW-0732">Signal</keyword>
<sequence length="60" mass="7160">MGINMSISCDPFLSFYFLLLFLNRLRQTICAPLSCSLDLRLLNYLIFVHLHYLERELKHL</sequence>
<evidence type="ECO:0000256" key="1">
    <source>
        <dbReference type="SAM" id="SignalP"/>
    </source>
</evidence>
<feature type="chain" id="PRO_5006865635" evidence="1">
    <location>
        <begin position="31"/>
        <end position="60"/>
    </location>
</feature>